<evidence type="ECO:0000313" key="2">
    <source>
        <dbReference type="Proteomes" id="UP000292958"/>
    </source>
</evidence>
<name>A0A4Q7YNL7_9BACT</name>
<gene>
    <name evidence="1" type="ORF">BDD14_0248</name>
</gene>
<dbReference type="AlphaFoldDB" id="A0A4Q7YNL7"/>
<sequence length="118" mass="12683">MPGNGLLSQGMPSIIQAFRKGHINVHVYAFDSELGWAYCLSHSSLRILSQAMGQSQHSTPEGDRLALLLPFRLSEYSPAVLVLRLFDSTLPSRGRSQTSAASNLAGQVITLAQGESNG</sequence>
<evidence type="ECO:0000313" key="1">
    <source>
        <dbReference type="EMBL" id="RZU38938.1"/>
    </source>
</evidence>
<comment type="caution">
    <text evidence="1">The sequence shown here is derived from an EMBL/GenBank/DDBJ whole genome shotgun (WGS) entry which is preliminary data.</text>
</comment>
<dbReference type="EMBL" id="SHKW01000001">
    <property type="protein sequence ID" value="RZU38938.1"/>
    <property type="molecule type" value="Genomic_DNA"/>
</dbReference>
<protein>
    <submittedName>
        <fullName evidence="1">Uncharacterized protein</fullName>
    </submittedName>
</protein>
<proteinExistence type="predicted"/>
<organism evidence="1 2">
    <name type="scientific">Edaphobacter modestus</name>
    <dbReference type="NCBI Taxonomy" id="388466"/>
    <lineage>
        <taxon>Bacteria</taxon>
        <taxon>Pseudomonadati</taxon>
        <taxon>Acidobacteriota</taxon>
        <taxon>Terriglobia</taxon>
        <taxon>Terriglobales</taxon>
        <taxon>Acidobacteriaceae</taxon>
        <taxon>Edaphobacter</taxon>
    </lineage>
</organism>
<reference evidence="1 2" key="1">
    <citation type="submission" date="2019-02" db="EMBL/GenBank/DDBJ databases">
        <title>Genomic Encyclopedia of Archaeal and Bacterial Type Strains, Phase II (KMG-II): from individual species to whole genera.</title>
        <authorList>
            <person name="Goeker M."/>
        </authorList>
    </citation>
    <scope>NUCLEOTIDE SEQUENCE [LARGE SCALE GENOMIC DNA]</scope>
    <source>
        <strain evidence="1 2">DSM 18101</strain>
    </source>
</reference>
<keyword evidence="2" id="KW-1185">Reference proteome</keyword>
<dbReference type="Proteomes" id="UP000292958">
    <property type="component" value="Unassembled WGS sequence"/>
</dbReference>
<accession>A0A4Q7YNL7</accession>